<proteinExistence type="predicted"/>
<organism evidence="2 3">
    <name type="scientific">Cyclostephanos tholiformis</name>
    <dbReference type="NCBI Taxonomy" id="382380"/>
    <lineage>
        <taxon>Eukaryota</taxon>
        <taxon>Sar</taxon>
        <taxon>Stramenopiles</taxon>
        <taxon>Ochrophyta</taxon>
        <taxon>Bacillariophyta</taxon>
        <taxon>Coscinodiscophyceae</taxon>
        <taxon>Thalassiosirophycidae</taxon>
        <taxon>Stephanodiscales</taxon>
        <taxon>Stephanodiscaceae</taxon>
        <taxon>Cyclostephanos</taxon>
    </lineage>
</organism>
<accession>A0ABD3R8B9</accession>
<evidence type="ECO:0000313" key="3">
    <source>
        <dbReference type="Proteomes" id="UP001530377"/>
    </source>
</evidence>
<protein>
    <submittedName>
        <fullName evidence="2">Uncharacterized protein</fullName>
    </submittedName>
</protein>
<dbReference type="Proteomes" id="UP001530377">
    <property type="component" value="Unassembled WGS sequence"/>
</dbReference>
<keyword evidence="3" id="KW-1185">Reference proteome</keyword>
<reference evidence="2 3" key="1">
    <citation type="submission" date="2024-10" db="EMBL/GenBank/DDBJ databases">
        <title>Updated reference genomes for cyclostephanoid diatoms.</title>
        <authorList>
            <person name="Roberts W.R."/>
            <person name="Alverson A.J."/>
        </authorList>
    </citation>
    <scope>NUCLEOTIDE SEQUENCE [LARGE SCALE GENOMIC DNA]</scope>
    <source>
        <strain evidence="2 3">AJA228-03</strain>
    </source>
</reference>
<sequence>MPSTITKNGKAEKNDVRGRHDVCTINAGPTSLATRGPTVFTTAVQAPKKQRRKTPIYPHTTSWRH</sequence>
<dbReference type="EMBL" id="JALLPB020000858">
    <property type="protein sequence ID" value="KAL3806231.1"/>
    <property type="molecule type" value="Genomic_DNA"/>
</dbReference>
<name>A0ABD3R8B9_9STRA</name>
<dbReference type="AlphaFoldDB" id="A0ABD3R8B9"/>
<evidence type="ECO:0000256" key="1">
    <source>
        <dbReference type="SAM" id="MobiDB-lite"/>
    </source>
</evidence>
<gene>
    <name evidence="2" type="ORF">ACHAXA_008673</name>
</gene>
<evidence type="ECO:0000313" key="2">
    <source>
        <dbReference type="EMBL" id="KAL3806231.1"/>
    </source>
</evidence>
<feature type="region of interest" description="Disordered" evidence="1">
    <location>
        <begin position="45"/>
        <end position="65"/>
    </location>
</feature>
<comment type="caution">
    <text evidence="2">The sequence shown here is derived from an EMBL/GenBank/DDBJ whole genome shotgun (WGS) entry which is preliminary data.</text>
</comment>